<evidence type="ECO:0000313" key="20">
    <source>
        <dbReference type="Proteomes" id="UP000016924"/>
    </source>
</evidence>
<feature type="compositionally biased region" description="Polar residues" evidence="14">
    <location>
        <begin position="25"/>
        <end position="34"/>
    </location>
</feature>
<keyword evidence="8" id="KW-0418">Kinase</keyword>
<dbReference type="NCBIfam" id="TIGR00229">
    <property type="entry name" value="sensory_box"/>
    <property type="match status" value="1"/>
</dbReference>
<feature type="domain" description="PAC" evidence="18">
    <location>
        <begin position="574"/>
        <end position="626"/>
    </location>
</feature>
<evidence type="ECO:0000313" key="19">
    <source>
        <dbReference type="EMBL" id="EON64165.1"/>
    </source>
</evidence>
<evidence type="ECO:0000256" key="10">
    <source>
        <dbReference type="ARBA" id="ARBA00023012"/>
    </source>
</evidence>
<dbReference type="SUPFAM" id="SSF47384">
    <property type="entry name" value="Homodimeric domain of signal transducing histidine kinase"/>
    <property type="match status" value="1"/>
</dbReference>
<dbReference type="SMART" id="SM00448">
    <property type="entry name" value="REC"/>
    <property type="match status" value="1"/>
</dbReference>
<feature type="compositionally biased region" description="Low complexity" evidence="14">
    <location>
        <begin position="1248"/>
        <end position="1259"/>
    </location>
</feature>
<feature type="compositionally biased region" description="Low complexity" evidence="14">
    <location>
        <begin position="299"/>
        <end position="322"/>
    </location>
</feature>
<feature type="coiled-coil region" evidence="13">
    <location>
        <begin position="748"/>
        <end position="775"/>
    </location>
</feature>
<dbReference type="InterPro" id="IPR035965">
    <property type="entry name" value="PAS-like_dom_sf"/>
</dbReference>
<dbReference type="SUPFAM" id="SSF52172">
    <property type="entry name" value="CheY-like"/>
    <property type="match status" value="1"/>
</dbReference>
<evidence type="ECO:0000256" key="6">
    <source>
        <dbReference type="ARBA" id="ARBA00022679"/>
    </source>
</evidence>
<dbReference type="InterPro" id="IPR000700">
    <property type="entry name" value="PAS-assoc_C"/>
</dbReference>
<proteinExistence type="predicted"/>
<evidence type="ECO:0000259" key="18">
    <source>
        <dbReference type="PROSITE" id="PS50113"/>
    </source>
</evidence>
<dbReference type="Gene3D" id="3.40.50.2300">
    <property type="match status" value="1"/>
</dbReference>
<keyword evidence="6" id="KW-0808">Transferase</keyword>
<dbReference type="PROSITE" id="PS50113">
    <property type="entry name" value="PAC"/>
    <property type="match status" value="1"/>
</dbReference>
<feature type="compositionally biased region" description="Low complexity" evidence="14">
    <location>
        <begin position="1280"/>
        <end position="1297"/>
    </location>
</feature>
<evidence type="ECO:0000259" key="17">
    <source>
        <dbReference type="PROSITE" id="PS50112"/>
    </source>
</evidence>
<dbReference type="Proteomes" id="UP000016924">
    <property type="component" value="Unassembled WGS sequence"/>
</dbReference>
<dbReference type="eggNOG" id="KOG0519">
    <property type="taxonomic scope" value="Eukaryota"/>
</dbReference>
<comment type="function">
    <text evidence="11">Involved in the control of the SAPK-dependent transcriptional response to peroxide stress. Regulates sty1 activity.</text>
</comment>
<gene>
    <name evidence="19" type="ORF">W97_03395</name>
</gene>
<dbReference type="FunFam" id="3.30.450.20:FF:000099">
    <property type="entry name" value="Sensory box sensor histidine kinase"/>
    <property type="match status" value="1"/>
</dbReference>
<feature type="domain" description="Histidine kinase" evidence="15">
    <location>
        <begin position="785"/>
        <end position="1008"/>
    </location>
</feature>
<keyword evidence="7" id="KW-0547">Nucleotide-binding</keyword>
<dbReference type="OrthoDB" id="60033at2759"/>
<feature type="modified residue" description="4-aspartylphosphate" evidence="12">
    <location>
        <position position="1153"/>
    </location>
</feature>
<dbReference type="GeneID" id="19900706"/>
<dbReference type="OMA" id="EIEKWFG"/>
<evidence type="ECO:0000259" key="15">
    <source>
        <dbReference type="PROSITE" id="PS50109"/>
    </source>
</evidence>
<dbReference type="PRINTS" id="PR00344">
    <property type="entry name" value="BCTRLSENSOR"/>
</dbReference>
<dbReference type="HOGENOM" id="CLU_000445_114_5_1"/>
<dbReference type="SUPFAM" id="SSF55785">
    <property type="entry name" value="PYP-like sensor domain (PAS domain)"/>
    <property type="match status" value="1"/>
</dbReference>
<feature type="domain" description="PAS" evidence="17">
    <location>
        <begin position="501"/>
        <end position="571"/>
    </location>
</feature>
<evidence type="ECO:0000256" key="12">
    <source>
        <dbReference type="PROSITE-ProRule" id="PRU00169"/>
    </source>
</evidence>
<dbReference type="PANTHER" id="PTHR45339">
    <property type="entry name" value="HYBRID SIGNAL TRANSDUCTION HISTIDINE KINASE J"/>
    <property type="match status" value="1"/>
</dbReference>
<dbReference type="CDD" id="cd16922">
    <property type="entry name" value="HATPase_EvgS-ArcB-TorS-like"/>
    <property type="match status" value="1"/>
</dbReference>
<keyword evidence="10" id="KW-0902">Two-component regulatory system</keyword>
<dbReference type="InterPro" id="IPR003594">
    <property type="entry name" value="HATPase_dom"/>
</dbReference>
<dbReference type="CDD" id="cd00130">
    <property type="entry name" value="PAS"/>
    <property type="match status" value="1"/>
</dbReference>
<comment type="subcellular location">
    <subcellularLocation>
        <location evidence="2">Cytoplasm</location>
    </subcellularLocation>
</comment>
<evidence type="ECO:0000256" key="11">
    <source>
        <dbReference type="ARBA" id="ARBA00054109"/>
    </source>
</evidence>
<feature type="compositionally biased region" description="Polar residues" evidence="14">
    <location>
        <begin position="49"/>
        <end position="60"/>
    </location>
</feature>
<keyword evidence="4" id="KW-0963">Cytoplasm</keyword>
<dbReference type="Pfam" id="PF08447">
    <property type="entry name" value="PAS_3"/>
    <property type="match status" value="1"/>
</dbReference>
<reference evidence="20" key="1">
    <citation type="submission" date="2012-06" db="EMBL/GenBank/DDBJ databases">
        <title>The genome sequence of Coniosporium apollinis CBS 100218.</title>
        <authorList>
            <consortium name="The Broad Institute Genome Sequencing Platform"/>
            <person name="Cuomo C."/>
            <person name="Gorbushina A."/>
            <person name="Noack S."/>
            <person name="Walker B."/>
            <person name="Young S.K."/>
            <person name="Zeng Q."/>
            <person name="Gargeya S."/>
            <person name="Fitzgerald M."/>
            <person name="Haas B."/>
            <person name="Abouelleil A."/>
            <person name="Alvarado L."/>
            <person name="Arachchi H.M."/>
            <person name="Berlin A.M."/>
            <person name="Chapman S.B."/>
            <person name="Goldberg J."/>
            <person name="Griggs A."/>
            <person name="Gujja S."/>
            <person name="Hansen M."/>
            <person name="Howarth C."/>
            <person name="Imamovic A."/>
            <person name="Larimer J."/>
            <person name="McCowan C."/>
            <person name="Montmayeur A."/>
            <person name="Murphy C."/>
            <person name="Neiman D."/>
            <person name="Pearson M."/>
            <person name="Priest M."/>
            <person name="Roberts A."/>
            <person name="Saif S."/>
            <person name="Shea T."/>
            <person name="Sisk P."/>
            <person name="Sykes S."/>
            <person name="Wortman J."/>
            <person name="Nusbaum C."/>
            <person name="Birren B."/>
        </authorList>
    </citation>
    <scope>NUCLEOTIDE SEQUENCE [LARGE SCALE GENOMIC DNA]</scope>
    <source>
        <strain evidence="20">CBS 100218</strain>
    </source>
</reference>
<dbReference type="SMART" id="SM00388">
    <property type="entry name" value="HisKA"/>
    <property type="match status" value="1"/>
</dbReference>
<dbReference type="STRING" id="1168221.R7YQH4"/>
<evidence type="ECO:0000256" key="13">
    <source>
        <dbReference type="SAM" id="Coils"/>
    </source>
</evidence>
<dbReference type="CDD" id="cd00082">
    <property type="entry name" value="HisKA"/>
    <property type="match status" value="1"/>
</dbReference>
<dbReference type="SMART" id="SM00091">
    <property type="entry name" value="PAS"/>
    <property type="match status" value="2"/>
</dbReference>
<dbReference type="InterPro" id="IPR011006">
    <property type="entry name" value="CheY-like_superfamily"/>
</dbReference>
<dbReference type="InterPro" id="IPR001610">
    <property type="entry name" value="PAC"/>
</dbReference>
<dbReference type="FunFam" id="3.30.565.10:FF:000010">
    <property type="entry name" value="Sensor histidine kinase RcsC"/>
    <property type="match status" value="1"/>
</dbReference>
<dbReference type="SUPFAM" id="SSF55874">
    <property type="entry name" value="ATPase domain of HSP90 chaperone/DNA topoisomerase II/histidine kinase"/>
    <property type="match status" value="1"/>
</dbReference>
<feature type="region of interest" description="Disordered" evidence="14">
    <location>
        <begin position="1235"/>
        <end position="1323"/>
    </location>
</feature>
<evidence type="ECO:0000256" key="2">
    <source>
        <dbReference type="ARBA" id="ARBA00004496"/>
    </source>
</evidence>
<dbReference type="SMART" id="SM00387">
    <property type="entry name" value="HATPase_c"/>
    <property type="match status" value="1"/>
</dbReference>
<evidence type="ECO:0000256" key="7">
    <source>
        <dbReference type="ARBA" id="ARBA00022741"/>
    </source>
</evidence>
<dbReference type="PROSITE" id="PS50112">
    <property type="entry name" value="PAS"/>
    <property type="match status" value="1"/>
</dbReference>
<keyword evidence="5 12" id="KW-0597">Phosphoprotein</keyword>
<dbReference type="InterPro" id="IPR036097">
    <property type="entry name" value="HisK_dim/P_sf"/>
</dbReference>
<dbReference type="Gene3D" id="3.30.450.20">
    <property type="entry name" value="PAS domain"/>
    <property type="match status" value="2"/>
</dbReference>
<name>R7YQH4_CONA1</name>
<evidence type="ECO:0000259" key="16">
    <source>
        <dbReference type="PROSITE" id="PS50110"/>
    </source>
</evidence>
<dbReference type="InterPro" id="IPR003661">
    <property type="entry name" value="HisK_dim/P_dom"/>
</dbReference>
<dbReference type="Gene3D" id="3.30.565.10">
    <property type="entry name" value="Histidine kinase-like ATPase, C-terminal domain"/>
    <property type="match status" value="1"/>
</dbReference>
<feature type="region of interest" description="Disordered" evidence="14">
    <location>
        <begin position="335"/>
        <end position="357"/>
    </location>
</feature>
<feature type="compositionally biased region" description="Basic and acidic residues" evidence="14">
    <location>
        <begin position="1445"/>
        <end position="1456"/>
    </location>
</feature>
<dbReference type="Pfam" id="PF02518">
    <property type="entry name" value="HATPase_c"/>
    <property type="match status" value="1"/>
</dbReference>
<feature type="region of interest" description="Disordered" evidence="14">
    <location>
        <begin position="1034"/>
        <end position="1080"/>
    </location>
</feature>
<keyword evidence="20" id="KW-1185">Reference proteome</keyword>
<dbReference type="EC" id="2.7.13.3" evidence="3"/>
<dbReference type="InterPro" id="IPR000014">
    <property type="entry name" value="PAS"/>
</dbReference>
<dbReference type="InterPro" id="IPR004358">
    <property type="entry name" value="Sig_transdc_His_kin-like_C"/>
</dbReference>
<dbReference type="GO" id="GO:0009365">
    <property type="term" value="C:protein histidine kinase complex"/>
    <property type="evidence" value="ECO:0007669"/>
    <property type="project" value="UniProtKB-ARBA"/>
</dbReference>
<dbReference type="InterPro" id="IPR001789">
    <property type="entry name" value="Sig_transdc_resp-reg_receiver"/>
</dbReference>
<dbReference type="GO" id="GO:1900745">
    <property type="term" value="P:positive regulation of p38MAPK cascade"/>
    <property type="evidence" value="ECO:0007669"/>
    <property type="project" value="UniProtKB-ARBA"/>
</dbReference>
<comment type="catalytic activity">
    <reaction evidence="1">
        <text>ATP + protein L-histidine = ADP + protein N-phospho-L-histidine.</text>
        <dbReference type="EC" id="2.7.13.3"/>
    </reaction>
</comment>
<dbReference type="EMBL" id="JH767567">
    <property type="protein sequence ID" value="EON64165.1"/>
    <property type="molecule type" value="Genomic_DNA"/>
</dbReference>
<dbReference type="GO" id="GO:0005737">
    <property type="term" value="C:cytoplasm"/>
    <property type="evidence" value="ECO:0007669"/>
    <property type="project" value="UniProtKB-SubCell"/>
</dbReference>
<accession>R7YQH4</accession>
<evidence type="ECO:0000256" key="5">
    <source>
        <dbReference type="ARBA" id="ARBA00022553"/>
    </source>
</evidence>
<dbReference type="SMART" id="SM00086">
    <property type="entry name" value="PAC"/>
    <property type="match status" value="2"/>
</dbReference>
<keyword evidence="9" id="KW-0067">ATP-binding</keyword>
<dbReference type="InterPro" id="IPR036890">
    <property type="entry name" value="HATPase_C_sf"/>
</dbReference>
<feature type="domain" description="Response regulatory" evidence="16">
    <location>
        <begin position="1098"/>
        <end position="1226"/>
    </location>
</feature>
<evidence type="ECO:0000256" key="14">
    <source>
        <dbReference type="SAM" id="MobiDB-lite"/>
    </source>
</evidence>
<feature type="compositionally biased region" description="Basic and acidic residues" evidence="14">
    <location>
        <begin position="1345"/>
        <end position="1399"/>
    </location>
</feature>
<dbReference type="PROSITE" id="PS50109">
    <property type="entry name" value="HIS_KIN"/>
    <property type="match status" value="1"/>
</dbReference>
<evidence type="ECO:0000256" key="9">
    <source>
        <dbReference type="ARBA" id="ARBA00022840"/>
    </source>
</evidence>
<feature type="region of interest" description="Disordered" evidence="14">
    <location>
        <begin position="278"/>
        <end position="323"/>
    </location>
</feature>
<dbReference type="InterPro" id="IPR013655">
    <property type="entry name" value="PAS_fold_3"/>
</dbReference>
<dbReference type="Pfam" id="PF00512">
    <property type="entry name" value="HisKA"/>
    <property type="match status" value="1"/>
</dbReference>
<dbReference type="FunFam" id="3.40.50.2300:FF:000887">
    <property type="match status" value="1"/>
</dbReference>
<keyword evidence="13" id="KW-0175">Coiled coil</keyword>
<sequence>MRPLAQPPAGSGSSLNHHDDLASLHTPSPAYTSDVSEEDGYFSVRSRGNRSPASVRSQHLSVKMPPSPTTTAIALTALEYLPMPLLVLSSQKTVVLANEAMGRLLGLEVNAIVEDEDRGPTAVLSVTDLLCDYSMSQLGIDVLQNGSPIWVNWDDFLNSILEQITQSAGGASSDNIESLREDNDGSTPTVTPRGQRPPHTPISQSLPRLSSSNLVKTTVHDVKVDVLISPQSDSLFRPAPAADKAAPLPEPISASMIVSTWTLEGKQFFTLTFTSATPHATANSQPSSRTVLRTSTGFRRSPGSANSSSSSSGRRSAISSAPTTSGALAVTSPLLEPAPRLPHGPASRTKSSSAPSIFHKASRMKDAVLNSMNMPSYAMWKDRSFGIPNKAFLRLMPDNENYVFNSTNQHEFLAQYTFYTEDFQRLMDVDELPIIELCRTQKRVEGKRVGMRHPKTDARLTYDVSGEPVVDEATGEFLGGIVVMKDVTEYTKRIAAQIEENERQFEYIANLIPIMVWTTTPSGQHDWFSQRWYDYTGLTEEKSLGQGWQLPFHPEDMPATSERWNHSLQTGDEYITEYRCQRHDGEWRWMLGRAVPFLDEDGKIIKWFGTCSDIHDLVIARDEAKQVKEQLQRVVEHAQTTLWAVDKERKLIVLEGSLMWQSSDEDISKKSIGLNVYDVFGQHQGAEYMPPLRKAVEATLERKASDEIVEMHIDGNGRHYRTRIVPLLRNSRNGGVEGESYVDGVIGISMDEEEVKEQERENAKLTANAVAAKAASKMKSQFLANMSHEIRTPIAGVIGMSELLLDMPLDQEARDCAENIQRSANGLLTVINDILDLSKVESGRLDVEEVQFSLSVVIRDVNKMMSFAAERKGLTYESFIQPEIERDIKVMGDPGRVRQILTNLLTNSIKFTSEGSVKLSVSIIGVTTDIVKVNFEVEDTGIGIEEDVRKRLFKPFSQADSSTARRFGGTGLGLTISKNLVQLMRGEINLESKLGTGTKATFWIPFNKAQYNDQGSPTLLDLSSIPDRLQSDVSVSYGSSDEHGHGRVTPPQTPTGYNGGARHARGHSGSLPPGTPSITHNLPDHMMNLTEEERSKIHVLVVEDNHINQQIALKTIKKLGFSVSAVWNGKEVLDYLLAKPSGDRPNPDIILMDVQMPIMDGYLATHTIRTQEPFKDSASIRSTPIIAMTASAIQGDREKCQEAGMDDYLAKPVKGKHLEKMLVKWAIQRKINQIEEKRRNGSPPDPEQQAQQPNGAPNQRSQSTEANANDPFDSHDTLRTISASNSSSTVTSTPLTTNAVGRPGPGPLQETQPSRSSLRADRASELSAALGRLDYTNRAALSKSAESDADRVLRRVNDEEKASSLRDDRLMASGEDPRSARTGTERKRDRGEKKEREGGPSHMLTTENMQRFGVEQDKKAGEMRAVGSSGKGSVGTSAAPYLRTESVDRKPDEGQK</sequence>
<dbReference type="GO" id="GO:0005524">
    <property type="term" value="F:ATP binding"/>
    <property type="evidence" value="ECO:0007669"/>
    <property type="project" value="UniProtKB-KW"/>
</dbReference>
<evidence type="ECO:0000256" key="8">
    <source>
        <dbReference type="ARBA" id="ARBA00022777"/>
    </source>
</evidence>
<feature type="region of interest" description="Disordered" evidence="14">
    <location>
        <begin position="171"/>
        <end position="210"/>
    </location>
</feature>
<evidence type="ECO:0000256" key="1">
    <source>
        <dbReference type="ARBA" id="ARBA00000085"/>
    </source>
</evidence>
<dbReference type="PANTHER" id="PTHR45339:SF1">
    <property type="entry name" value="HYBRID SIGNAL TRANSDUCTION HISTIDINE KINASE J"/>
    <property type="match status" value="1"/>
</dbReference>
<evidence type="ECO:0000256" key="3">
    <source>
        <dbReference type="ARBA" id="ARBA00012438"/>
    </source>
</evidence>
<feature type="region of interest" description="Disordered" evidence="14">
    <location>
        <begin position="1"/>
        <end position="66"/>
    </location>
</feature>
<feature type="region of interest" description="Disordered" evidence="14">
    <location>
        <begin position="1342"/>
        <end position="1456"/>
    </location>
</feature>
<dbReference type="Gene3D" id="1.10.287.130">
    <property type="match status" value="1"/>
</dbReference>
<protein>
    <recommendedName>
        <fullName evidence="3">histidine kinase</fullName>
        <ecNumber evidence="3">2.7.13.3</ecNumber>
    </recommendedName>
</protein>
<organism evidence="19 20">
    <name type="scientific">Coniosporium apollinis (strain CBS 100218)</name>
    <name type="common">Rock-inhabiting black yeast</name>
    <dbReference type="NCBI Taxonomy" id="1168221"/>
    <lineage>
        <taxon>Eukaryota</taxon>
        <taxon>Fungi</taxon>
        <taxon>Dikarya</taxon>
        <taxon>Ascomycota</taxon>
        <taxon>Pezizomycotina</taxon>
        <taxon>Dothideomycetes</taxon>
        <taxon>Dothideomycetes incertae sedis</taxon>
        <taxon>Coniosporium</taxon>
    </lineage>
</organism>
<dbReference type="PROSITE" id="PS50110">
    <property type="entry name" value="RESPONSE_REGULATORY"/>
    <property type="match status" value="1"/>
</dbReference>
<dbReference type="RefSeq" id="XP_007779482.1">
    <property type="nucleotide sequence ID" value="XM_007781292.1"/>
</dbReference>
<feature type="compositionally biased region" description="Polar residues" evidence="14">
    <location>
        <begin position="201"/>
        <end position="210"/>
    </location>
</feature>
<dbReference type="Pfam" id="PF00072">
    <property type="entry name" value="Response_reg"/>
    <property type="match status" value="1"/>
</dbReference>
<dbReference type="GO" id="GO:0000155">
    <property type="term" value="F:phosphorelay sensor kinase activity"/>
    <property type="evidence" value="ECO:0007669"/>
    <property type="project" value="InterPro"/>
</dbReference>
<dbReference type="InterPro" id="IPR005467">
    <property type="entry name" value="His_kinase_dom"/>
</dbReference>
<feature type="compositionally biased region" description="Polar residues" evidence="14">
    <location>
        <begin position="278"/>
        <end position="298"/>
    </location>
</feature>
<evidence type="ECO:0000256" key="4">
    <source>
        <dbReference type="ARBA" id="ARBA00022490"/>
    </source>
</evidence>
<dbReference type="FunFam" id="1.10.287.130:FF:000002">
    <property type="entry name" value="Two-component osmosensing histidine kinase"/>
    <property type="match status" value="1"/>
</dbReference>
<dbReference type="CDD" id="cd17546">
    <property type="entry name" value="REC_hyHK_CKI1_RcsC-like"/>
    <property type="match status" value="1"/>
</dbReference>